<dbReference type="CDD" id="cd06225">
    <property type="entry name" value="HAMP"/>
    <property type="match status" value="1"/>
</dbReference>
<evidence type="ECO:0000313" key="13">
    <source>
        <dbReference type="Proteomes" id="UP000233440"/>
    </source>
</evidence>
<keyword evidence="3 9" id="KW-0812">Transmembrane</keyword>
<evidence type="ECO:0000256" key="4">
    <source>
        <dbReference type="ARBA" id="ARBA00022989"/>
    </source>
</evidence>
<dbReference type="GO" id="GO:0005886">
    <property type="term" value="C:plasma membrane"/>
    <property type="evidence" value="ECO:0007669"/>
    <property type="project" value="UniProtKB-SubCell"/>
</dbReference>
<dbReference type="InterPro" id="IPR033480">
    <property type="entry name" value="sCache_2"/>
</dbReference>
<evidence type="ECO:0000313" key="12">
    <source>
        <dbReference type="EMBL" id="PKR86230.1"/>
    </source>
</evidence>
<dbReference type="PROSITE" id="PS50111">
    <property type="entry name" value="CHEMOTAXIS_TRANSDUC_2"/>
    <property type="match status" value="1"/>
</dbReference>
<keyword evidence="13" id="KW-1185">Reference proteome</keyword>
<comment type="caution">
    <text evidence="12">The sequence shown here is derived from an EMBL/GenBank/DDBJ whole genome shotgun (WGS) entry which is preliminary data.</text>
</comment>
<evidence type="ECO:0000256" key="7">
    <source>
        <dbReference type="ARBA" id="ARBA00029447"/>
    </source>
</evidence>
<dbReference type="SUPFAM" id="SSF58104">
    <property type="entry name" value="Methyl-accepting chemotaxis protein (MCP) signaling domain"/>
    <property type="match status" value="1"/>
</dbReference>
<accession>A0A2N3LNM1</accession>
<evidence type="ECO:0000259" key="11">
    <source>
        <dbReference type="PROSITE" id="PS50885"/>
    </source>
</evidence>
<reference evidence="12 13" key="1">
    <citation type="submission" date="2017-11" db="EMBL/GenBank/DDBJ databases">
        <title>Bacillus camelliae sp. nov., isolated from pu'er tea.</title>
        <authorList>
            <person name="Niu L."/>
        </authorList>
    </citation>
    <scope>NUCLEOTIDE SEQUENCE [LARGE SCALE GENOMIC DNA]</scope>
    <source>
        <strain evidence="12 13">7578-1</strain>
    </source>
</reference>
<evidence type="ECO:0000259" key="10">
    <source>
        <dbReference type="PROSITE" id="PS50111"/>
    </source>
</evidence>
<protein>
    <submittedName>
        <fullName evidence="12">Chemotaxis protein</fullName>
    </submittedName>
</protein>
<dbReference type="PANTHER" id="PTHR32089:SF112">
    <property type="entry name" value="LYSOZYME-LIKE PROTEIN-RELATED"/>
    <property type="match status" value="1"/>
</dbReference>
<dbReference type="GO" id="GO:0007165">
    <property type="term" value="P:signal transduction"/>
    <property type="evidence" value="ECO:0007669"/>
    <property type="project" value="UniProtKB-KW"/>
</dbReference>
<dbReference type="EMBL" id="PIQO01000002">
    <property type="protein sequence ID" value="PKR86230.1"/>
    <property type="molecule type" value="Genomic_DNA"/>
</dbReference>
<feature type="domain" description="Methyl-accepting transducer" evidence="10">
    <location>
        <begin position="291"/>
        <end position="541"/>
    </location>
</feature>
<dbReference type="SMART" id="SM00304">
    <property type="entry name" value="HAMP"/>
    <property type="match status" value="1"/>
</dbReference>
<dbReference type="Gene3D" id="6.10.340.10">
    <property type="match status" value="1"/>
</dbReference>
<proteinExistence type="inferred from homology"/>
<dbReference type="Proteomes" id="UP000233440">
    <property type="component" value="Unassembled WGS sequence"/>
</dbReference>
<dbReference type="Pfam" id="PF17200">
    <property type="entry name" value="sCache_2"/>
    <property type="match status" value="1"/>
</dbReference>
<dbReference type="CDD" id="cd11386">
    <property type="entry name" value="MCP_signal"/>
    <property type="match status" value="1"/>
</dbReference>
<comment type="subcellular location">
    <subcellularLocation>
        <location evidence="1">Cell membrane</location>
        <topology evidence="1">Multi-pass membrane protein</topology>
    </subcellularLocation>
</comment>
<evidence type="ECO:0000256" key="2">
    <source>
        <dbReference type="ARBA" id="ARBA00022475"/>
    </source>
</evidence>
<evidence type="ECO:0000256" key="9">
    <source>
        <dbReference type="SAM" id="Phobius"/>
    </source>
</evidence>
<dbReference type="InterPro" id="IPR003660">
    <property type="entry name" value="HAMP_dom"/>
</dbReference>
<sequence length="577" mass="63588">MKSIKSKIICTTLLMLAIPALIIGLIGYTQARQHLNDLGQTNLKNGVKMAIQMINGLNDEVVKGHLTLEEAQEKVKTALIGPKNTDGTRTITNKTDLGKNGYFFVLDSKGNELAHPSIEGQNAWSLKDKKGYYYIQDLVKKAKSGGGFVTYDWQLPNDKNHQAEKITYSESDPNWGWVISAGTYSMDFYKSADTILYVLLITLAIALIVGIIITLLFSKHLADPIKKITLQMGEMASGNLTAEVTQTKRKDEIGQLQTSMNYMKEKLRDMILDITKVSDHVTSQSEELTQYADEVGIGTTQIATTMQELSNGAEEQAHSATTLLEKMSDFSQTIMQVAIQGETVKESSTQMLNVTDEGSQNMQQSVQQMHVIDERIKQSLDMVKGLDNKTGQITDLVKVIKDISEQTNLLSLNAAIEAARAGEHGKGFAVVADEVRKLADQVTQSISNITTIVTDIQNESKQVVDTLEDSYRLVNDGTKQINITGETFNDLKDTIKESGKQVENMAAAMFQVLDNTKEINEAIDTIASVSEETAAGVEEVTATTEQSSSSMEEVAKSAKRLEEQATNLNNLVQQFKF</sequence>
<dbReference type="PROSITE" id="PS50885">
    <property type="entry name" value="HAMP"/>
    <property type="match status" value="1"/>
</dbReference>
<feature type="domain" description="HAMP" evidence="11">
    <location>
        <begin position="219"/>
        <end position="272"/>
    </location>
</feature>
<dbReference type="SMART" id="SM01049">
    <property type="entry name" value="Cache_2"/>
    <property type="match status" value="1"/>
</dbReference>
<organism evidence="12 13">
    <name type="scientific">Heyndrickxia camelliae</name>
    <dbReference type="NCBI Taxonomy" id="1707093"/>
    <lineage>
        <taxon>Bacteria</taxon>
        <taxon>Bacillati</taxon>
        <taxon>Bacillota</taxon>
        <taxon>Bacilli</taxon>
        <taxon>Bacillales</taxon>
        <taxon>Bacillaceae</taxon>
        <taxon>Heyndrickxia</taxon>
    </lineage>
</organism>
<feature type="transmembrane region" description="Helical" evidence="9">
    <location>
        <begin position="195"/>
        <end position="217"/>
    </location>
</feature>
<evidence type="ECO:0000256" key="5">
    <source>
        <dbReference type="ARBA" id="ARBA00023136"/>
    </source>
</evidence>
<keyword evidence="5 9" id="KW-0472">Membrane</keyword>
<keyword evidence="4 9" id="KW-1133">Transmembrane helix</keyword>
<gene>
    <name evidence="12" type="ORF">CWO92_03770</name>
</gene>
<dbReference type="Gene3D" id="1.10.287.950">
    <property type="entry name" value="Methyl-accepting chemotaxis protein"/>
    <property type="match status" value="1"/>
</dbReference>
<evidence type="ECO:0000256" key="3">
    <source>
        <dbReference type="ARBA" id="ARBA00022692"/>
    </source>
</evidence>
<keyword evidence="6 8" id="KW-0807">Transducer</keyword>
<dbReference type="OrthoDB" id="9810264at2"/>
<dbReference type="PANTHER" id="PTHR32089">
    <property type="entry name" value="METHYL-ACCEPTING CHEMOTAXIS PROTEIN MCPB"/>
    <property type="match status" value="1"/>
</dbReference>
<evidence type="ECO:0000256" key="1">
    <source>
        <dbReference type="ARBA" id="ARBA00004651"/>
    </source>
</evidence>
<keyword evidence="2" id="KW-1003">Cell membrane</keyword>
<dbReference type="Gene3D" id="3.30.450.20">
    <property type="entry name" value="PAS domain"/>
    <property type="match status" value="1"/>
</dbReference>
<name>A0A2N3LNM1_9BACI</name>
<dbReference type="SMART" id="SM00283">
    <property type="entry name" value="MA"/>
    <property type="match status" value="1"/>
</dbReference>
<evidence type="ECO:0000256" key="6">
    <source>
        <dbReference type="ARBA" id="ARBA00023224"/>
    </source>
</evidence>
<dbReference type="Pfam" id="PF00015">
    <property type="entry name" value="MCPsignal"/>
    <property type="match status" value="1"/>
</dbReference>
<dbReference type="InterPro" id="IPR004089">
    <property type="entry name" value="MCPsignal_dom"/>
</dbReference>
<dbReference type="RefSeq" id="WP_101352869.1">
    <property type="nucleotide sequence ID" value="NZ_PIQO01000002.1"/>
</dbReference>
<dbReference type="Pfam" id="PF00672">
    <property type="entry name" value="HAMP"/>
    <property type="match status" value="1"/>
</dbReference>
<comment type="similarity">
    <text evidence="7">Belongs to the methyl-accepting chemotaxis (MCP) protein family.</text>
</comment>
<evidence type="ECO:0000256" key="8">
    <source>
        <dbReference type="PROSITE-ProRule" id="PRU00284"/>
    </source>
</evidence>
<dbReference type="AlphaFoldDB" id="A0A2N3LNM1"/>